<dbReference type="PROSITE" id="PS51505">
    <property type="entry name" value="SCA7"/>
    <property type="match status" value="1"/>
</dbReference>
<dbReference type="PANTHER" id="PTHR15117:SF5">
    <property type="entry name" value="ATAXIN-7-LIKE PROTEIN 2"/>
    <property type="match status" value="1"/>
</dbReference>
<reference evidence="3 4" key="1">
    <citation type="submission" date="2015-08" db="EMBL/GenBank/DDBJ databases">
        <title>The genome of the Asian arowana (Scleropages formosus).</title>
        <authorList>
            <person name="Tan M.H."/>
            <person name="Gan H.M."/>
            <person name="Croft L.J."/>
            <person name="Austin C.M."/>
        </authorList>
    </citation>
    <scope>NUCLEOTIDE SEQUENCE [LARGE SCALE GENOMIC DNA]</scope>
    <source>
        <strain evidence="3">Aro1</strain>
    </source>
</reference>
<dbReference type="STRING" id="113540.ENSSFOP00015032106"/>
<dbReference type="PANTHER" id="PTHR15117">
    <property type="entry name" value="ATAXIN 7 RELATED"/>
    <property type="match status" value="1"/>
</dbReference>
<feature type="compositionally biased region" description="Basic and acidic residues" evidence="1">
    <location>
        <begin position="333"/>
        <end position="346"/>
    </location>
</feature>
<dbReference type="Pfam" id="PF08313">
    <property type="entry name" value="SCA7"/>
    <property type="match status" value="1"/>
</dbReference>
<protein>
    <submittedName>
        <fullName evidence="3">Ataxin-7-like protein 2-like</fullName>
    </submittedName>
</protein>
<gene>
    <name evidence="3" type="ORF">Z043_109734</name>
</gene>
<proteinExistence type="predicted"/>
<feature type="compositionally biased region" description="Low complexity" evidence="1">
    <location>
        <begin position="166"/>
        <end position="188"/>
    </location>
</feature>
<name>A0A0P7UPC9_SCLFO</name>
<dbReference type="AlphaFoldDB" id="A0A0P7UPC9"/>
<comment type="caution">
    <text evidence="3">The sequence shown here is derived from an EMBL/GenBank/DDBJ whole genome shotgun (WGS) entry which is preliminary data.</text>
</comment>
<feature type="region of interest" description="Disordered" evidence="1">
    <location>
        <begin position="479"/>
        <end position="498"/>
    </location>
</feature>
<dbReference type="Proteomes" id="UP000034805">
    <property type="component" value="Unassembled WGS sequence"/>
</dbReference>
<evidence type="ECO:0000259" key="2">
    <source>
        <dbReference type="PROSITE" id="PS51505"/>
    </source>
</evidence>
<feature type="compositionally biased region" description="Basic residues" evidence="1">
    <location>
        <begin position="644"/>
        <end position="660"/>
    </location>
</feature>
<feature type="non-terminal residue" evidence="3">
    <location>
        <position position="687"/>
    </location>
</feature>
<feature type="compositionally biased region" description="Polar residues" evidence="1">
    <location>
        <begin position="313"/>
        <end position="329"/>
    </location>
</feature>
<evidence type="ECO:0000313" key="3">
    <source>
        <dbReference type="EMBL" id="KPP71368.1"/>
    </source>
</evidence>
<dbReference type="Gene3D" id="6.10.140.1270">
    <property type="match status" value="1"/>
</dbReference>
<evidence type="ECO:0000256" key="1">
    <source>
        <dbReference type="SAM" id="MobiDB-lite"/>
    </source>
</evidence>
<feature type="compositionally biased region" description="Basic and acidic residues" evidence="1">
    <location>
        <begin position="210"/>
        <end position="219"/>
    </location>
</feature>
<accession>A0A0P7UPC9</accession>
<feature type="region of interest" description="Disordered" evidence="1">
    <location>
        <begin position="518"/>
        <end position="605"/>
    </location>
</feature>
<organism evidence="3 4">
    <name type="scientific">Scleropages formosus</name>
    <name type="common">Asian bonytongue</name>
    <name type="synonym">Osteoglossum formosum</name>
    <dbReference type="NCBI Taxonomy" id="113540"/>
    <lineage>
        <taxon>Eukaryota</taxon>
        <taxon>Metazoa</taxon>
        <taxon>Chordata</taxon>
        <taxon>Craniata</taxon>
        <taxon>Vertebrata</taxon>
        <taxon>Euteleostomi</taxon>
        <taxon>Actinopterygii</taxon>
        <taxon>Neopterygii</taxon>
        <taxon>Teleostei</taxon>
        <taxon>Osteoglossocephala</taxon>
        <taxon>Osteoglossomorpha</taxon>
        <taxon>Osteoglossiformes</taxon>
        <taxon>Osteoglossidae</taxon>
        <taxon>Scleropages</taxon>
    </lineage>
</organism>
<feature type="region of interest" description="Disordered" evidence="1">
    <location>
        <begin position="106"/>
        <end position="219"/>
    </location>
</feature>
<feature type="domain" description="SCA7" evidence="2">
    <location>
        <begin position="228"/>
        <end position="295"/>
    </location>
</feature>
<feature type="compositionally biased region" description="Basic and acidic residues" evidence="1">
    <location>
        <begin position="288"/>
        <end position="298"/>
    </location>
</feature>
<evidence type="ECO:0000313" key="4">
    <source>
        <dbReference type="Proteomes" id="UP000034805"/>
    </source>
</evidence>
<feature type="compositionally biased region" description="Basic and acidic residues" evidence="1">
    <location>
        <begin position="558"/>
        <end position="578"/>
    </location>
</feature>
<feature type="region of interest" description="Disordered" evidence="1">
    <location>
        <begin position="287"/>
        <end position="383"/>
    </location>
</feature>
<dbReference type="EMBL" id="JARO02003012">
    <property type="protein sequence ID" value="KPP71368.1"/>
    <property type="molecule type" value="Genomic_DNA"/>
</dbReference>
<dbReference type="InterPro" id="IPR013243">
    <property type="entry name" value="SCA7_dom"/>
</dbReference>
<feature type="region of interest" description="Disordered" evidence="1">
    <location>
        <begin position="617"/>
        <end position="687"/>
    </location>
</feature>
<dbReference type="InterPro" id="IPR052237">
    <property type="entry name" value="Ataxin-7-like_regulator"/>
</dbReference>
<sequence length="687" mass="74791">MTQTVSFLVRKDSTVKLLTVVFSAGCDGEECNKNGRKKAEAMTLRKEDMCMFGHCPAHDDFYLVVCSHCGQVVKPQAFERHCERRHGSLRKLYGRLRASPLASVQRLRHGPPHAPHGMSHATSDGKHQGVGPPLQCPLASSQIRHGKPQREAPGLSAPEKGSQAAPPGDSSSRLPSLSASSPGSPAPSLKDPPWQKGSTLPSGPSLLEKPLPRRGESGRHFCVPKTYKKICKKECDLDKHCGVLDLERKKLCTRLLTCNIHSIHHRRKVVGRSKNFDQLVAELKMGSKTRERVNQSKEDVEESVASPKPSGDHTGTAQCRRTPVNSSPIRSRIPWEHNREEGRPCTEELETQSISPVAHGPLSSEESEGGILGVDQDEPADFHSTPWHPRPLGFCTFGSHVLGLGVFTFDRRLHCLRSALSAMVEKHFCARPWRRVPSCALKIPHEMELQSSPILAPGFSTGGAVQEGNGALSLRTSPVCSPGRATEPPNCCPSPGMASELSEKPLAGQLVASHLPIHTSPTTPPHGRSRTSVGRPIKQRGQLKEADLISSSRKRKAASKEGHGSVHDRNCVLPEPRRTVPSPHGHTNGALFAGNKPHIPKTPVEPHLASLGMLKRASAHPPPESAPRRFSLQGRAVGYECRSPGRKRKSSLSPPHKSHRTSAAPNSGFFSWKKEGKSLEPKLSSQK</sequence>